<organism evidence="5 6">
    <name type="scientific">Cylindrobasidium torrendii FP15055 ss-10</name>
    <dbReference type="NCBI Taxonomy" id="1314674"/>
    <lineage>
        <taxon>Eukaryota</taxon>
        <taxon>Fungi</taxon>
        <taxon>Dikarya</taxon>
        <taxon>Basidiomycota</taxon>
        <taxon>Agaricomycotina</taxon>
        <taxon>Agaricomycetes</taxon>
        <taxon>Agaricomycetidae</taxon>
        <taxon>Agaricales</taxon>
        <taxon>Marasmiineae</taxon>
        <taxon>Physalacriaceae</taxon>
        <taxon>Cylindrobasidium</taxon>
    </lineage>
</organism>
<evidence type="ECO:0000256" key="3">
    <source>
        <dbReference type="SAM" id="MobiDB-lite"/>
    </source>
</evidence>
<keyword evidence="5" id="KW-0418">Kinase</keyword>
<keyword evidence="2" id="KW-0067">ATP-binding</keyword>
<dbReference type="PANTHER" id="PTHR10457">
    <property type="entry name" value="MEVALONATE KINASE/GALACTOKINASE"/>
    <property type="match status" value="1"/>
</dbReference>
<proteinExistence type="predicted"/>
<keyword evidence="5" id="KW-0808">Transferase</keyword>
<feature type="domain" description="GHMP kinase C-terminal" evidence="4">
    <location>
        <begin position="405"/>
        <end position="455"/>
    </location>
</feature>
<keyword evidence="6" id="KW-1185">Reference proteome</keyword>
<gene>
    <name evidence="5" type="ORF">CYLTODRAFT_415639</name>
</gene>
<dbReference type="Proteomes" id="UP000054007">
    <property type="component" value="Unassembled WGS sequence"/>
</dbReference>
<dbReference type="Gene3D" id="1.20.1440.340">
    <property type="match status" value="1"/>
</dbReference>
<evidence type="ECO:0000256" key="1">
    <source>
        <dbReference type="ARBA" id="ARBA00022741"/>
    </source>
</evidence>
<dbReference type="PANTHER" id="PTHR10457:SF7">
    <property type="entry name" value="GALACTOKINASE-RELATED"/>
    <property type="match status" value="1"/>
</dbReference>
<dbReference type="AlphaFoldDB" id="A0A0D7AT05"/>
<sequence length="498" mass="55145">MTPTQDEMQRRDVAPGTGNSPTAGGAALLIWVRDPACHRKQGSGPILLKLRPYLAIANVDYRRAYVRIMLGEHRMAVQMLRRPTSDGRLIPREWRRCRWCIENVEDETHVLLQCNGDPSVVEGRTEFWQEATKRRSKWHSVLKRATHDSEDALLGILLTDDLAGAFGKLAYVVLKALDTVPLWMAGNDAYIDASPPDNDVESDSEDDLPASVIWDASSALQPSPVSRPPGAIFVCANSLVVSDKAASAEFQYNPRVVETLALRLGVKRYKDYSLCYLRVPDSEGSGELLQVGPKEAITLREVLDRHVGKTEAEEISVEKLEEALVKLTREVEGLRPATSTDGQLCVKLDEMVALTGLDAATFDELYFSRLQVEATYLQLYKRAKHVFEEALRVLQFRKICISCGGSLVQFGDLMNASQKSCAEVYERPCPELNQLTALAREAGAIGSRLTGSGMGRVESSIAQVRASYDPYKGLEGDELRKSSLRRSQVVALVVCCQS</sequence>
<feature type="region of interest" description="Disordered" evidence="3">
    <location>
        <begin position="1"/>
        <end position="21"/>
    </location>
</feature>
<reference evidence="5 6" key="1">
    <citation type="journal article" date="2015" name="Fungal Genet. Biol.">
        <title>Evolution of novel wood decay mechanisms in Agaricales revealed by the genome sequences of Fistulina hepatica and Cylindrobasidium torrendii.</title>
        <authorList>
            <person name="Floudas D."/>
            <person name="Held B.W."/>
            <person name="Riley R."/>
            <person name="Nagy L.G."/>
            <person name="Koehler G."/>
            <person name="Ransdell A.S."/>
            <person name="Younus H."/>
            <person name="Chow J."/>
            <person name="Chiniquy J."/>
            <person name="Lipzen A."/>
            <person name="Tritt A."/>
            <person name="Sun H."/>
            <person name="Haridas S."/>
            <person name="LaButti K."/>
            <person name="Ohm R.A."/>
            <person name="Kues U."/>
            <person name="Blanchette R.A."/>
            <person name="Grigoriev I.V."/>
            <person name="Minto R.E."/>
            <person name="Hibbett D.S."/>
        </authorList>
    </citation>
    <scope>NUCLEOTIDE SEQUENCE [LARGE SCALE GENOMIC DNA]</scope>
    <source>
        <strain evidence="5 6">FP15055 ss-10</strain>
    </source>
</reference>
<dbReference type="InterPro" id="IPR013750">
    <property type="entry name" value="GHMP_kinase_C_dom"/>
</dbReference>
<keyword evidence="1" id="KW-0547">Nucleotide-binding</keyword>
<protein>
    <submittedName>
        <fullName evidence="5">GHMP Kinase, C-terminal domain-containing protein</fullName>
    </submittedName>
</protein>
<dbReference type="GO" id="GO:0005829">
    <property type="term" value="C:cytosol"/>
    <property type="evidence" value="ECO:0007669"/>
    <property type="project" value="TreeGrafter"/>
</dbReference>
<dbReference type="InterPro" id="IPR036554">
    <property type="entry name" value="GHMP_kinase_C_sf"/>
</dbReference>
<accession>A0A0D7AT05</accession>
<dbReference type="STRING" id="1314674.A0A0D7AT05"/>
<dbReference type="GO" id="GO:0005524">
    <property type="term" value="F:ATP binding"/>
    <property type="evidence" value="ECO:0007669"/>
    <property type="project" value="UniProtKB-KW"/>
</dbReference>
<dbReference type="SUPFAM" id="SSF55060">
    <property type="entry name" value="GHMP Kinase, C-terminal domain"/>
    <property type="match status" value="1"/>
</dbReference>
<dbReference type="OrthoDB" id="187738at2759"/>
<evidence type="ECO:0000259" key="4">
    <source>
        <dbReference type="Pfam" id="PF08544"/>
    </source>
</evidence>
<dbReference type="EMBL" id="KN881033">
    <property type="protein sequence ID" value="KIY61145.1"/>
    <property type="molecule type" value="Genomic_DNA"/>
</dbReference>
<name>A0A0D7AT05_9AGAR</name>
<evidence type="ECO:0000256" key="2">
    <source>
        <dbReference type="ARBA" id="ARBA00022840"/>
    </source>
</evidence>
<dbReference type="GO" id="GO:0006012">
    <property type="term" value="P:galactose metabolic process"/>
    <property type="evidence" value="ECO:0007669"/>
    <property type="project" value="TreeGrafter"/>
</dbReference>
<dbReference type="Gene3D" id="3.30.70.3170">
    <property type="match status" value="1"/>
</dbReference>
<dbReference type="GO" id="GO:0004335">
    <property type="term" value="F:galactokinase activity"/>
    <property type="evidence" value="ECO:0007669"/>
    <property type="project" value="TreeGrafter"/>
</dbReference>
<evidence type="ECO:0000313" key="6">
    <source>
        <dbReference type="Proteomes" id="UP000054007"/>
    </source>
</evidence>
<evidence type="ECO:0000313" key="5">
    <source>
        <dbReference type="EMBL" id="KIY61145.1"/>
    </source>
</evidence>
<dbReference type="Pfam" id="PF08544">
    <property type="entry name" value="GHMP_kinases_C"/>
    <property type="match status" value="1"/>
</dbReference>